<dbReference type="RefSeq" id="WP_169662334.1">
    <property type="nucleotide sequence ID" value="NZ_CP076133.1"/>
</dbReference>
<feature type="signal peptide" evidence="1">
    <location>
        <begin position="1"/>
        <end position="18"/>
    </location>
</feature>
<dbReference type="Pfam" id="PF18962">
    <property type="entry name" value="Por_Secre_tail"/>
    <property type="match status" value="1"/>
</dbReference>
<evidence type="ECO:0000313" key="4">
    <source>
        <dbReference type="Proteomes" id="UP000678679"/>
    </source>
</evidence>
<gene>
    <name evidence="3" type="ORF">KMW28_21380</name>
</gene>
<feature type="chain" id="PRO_5043970834" evidence="1">
    <location>
        <begin position="19"/>
        <end position="240"/>
    </location>
</feature>
<evidence type="ECO:0000256" key="1">
    <source>
        <dbReference type="SAM" id="SignalP"/>
    </source>
</evidence>
<dbReference type="KEGG" id="fya:KMW28_21380"/>
<organism evidence="3 4">
    <name type="scientific">Flammeovirga yaeyamensis</name>
    <dbReference type="NCBI Taxonomy" id="367791"/>
    <lineage>
        <taxon>Bacteria</taxon>
        <taxon>Pseudomonadati</taxon>
        <taxon>Bacteroidota</taxon>
        <taxon>Cytophagia</taxon>
        <taxon>Cytophagales</taxon>
        <taxon>Flammeovirgaceae</taxon>
        <taxon>Flammeovirga</taxon>
    </lineage>
</organism>
<keyword evidence="1" id="KW-0732">Signal</keyword>
<protein>
    <submittedName>
        <fullName evidence="3">T9SS type A sorting domain-containing protein</fullName>
    </submittedName>
</protein>
<dbReference type="AlphaFoldDB" id="A0AAX1NBV5"/>
<accession>A0AAX1NBV5</accession>
<reference evidence="3 4" key="1">
    <citation type="submission" date="2021-05" db="EMBL/GenBank/DDBJ databases">
        <title>Comparative genomic studies on the polysaccharide-degrading batcterial strains of the Flammeovirga genus.</title>
        <authorList>
            <person name="Zewei F."/>
            <person name="Zheng Z."/>
            <person name="Yu L."/>
            <person name="Ruyue G."/>
            <person name="Yanhong M."/>
            <person name="Yuanyuan C."/>
            <person name="Jingyan G."/>
            <person name="Wenjun H."/>
        </authorList>
    </citation>
    <scope>NUCLEOTIDE SEQUENCE [LARGE SCALE GENOMIC DNA]</scope>
    <source>
        <strain evidence="3 4">NBRC:100898</strain>
    </source>
</reference>
<dbReference type="InterPro" id="IPR026444">
    <property type="entry name" value="Secre_tail"/>
</dbReference>
<sequence length="240" mass="27851">MKNILMWSLLLCLSSAIAQNPKSTFDTEIYSSSNYMVGIPYKVLGDGFINTIQMECNATGDKVKFYIYADEDNAPGELIVSSNEIKMSLSQLSITFEDTFLEQGTYWVFTQFEKDGKFLKANVSNNLSKVFYKGLAFGDTPPQTAYDFEEYTGHQFPISLIYKPQKLHDEIRLFPNPTIDNVHIISSNDKYFVEVFDQQGRLLIEDWSEQKEFDIAFRQYQKGTYFIKIDHKQSYRIIKE</sequence>
<name>A0AAX1NBV5_9BACT</name>
<dbReference type="NCBIfam" id="TIGR04183">
    <property type="entry name" value="Por_Secre_tail"/>
    <property type="match status" value="1"/>
</dbReference>
<feature type="domain" description="Secretion system C-terminal sorting" evidence="2">
    <location>
        <begin position="173"/>
        <end position="234"/>
    </location>
</feature>
<evidence type="ECO:0000259" key="2">
    <source>
        <dbReference type="Pfam" id="PF18962"/>
    </source>
</evidence>
<evidence type="ECO:0000313" key="3">
    <source>
        <dbReference type="EMBL" id="QWG04977.1"/>
    </source>
</evidence>
<dbReference type="EMBL" id="CP076133">
    <property type="protein sequence ID" value="QWG04977.1"/>
    <property type="molecule type" value="Genomic_DNA"/>
</dbReference>
<keyword evidence="4" id="KW-1185">Reference proteome</keyword>
<proteinExistence type="predicted"/>
<dbReference type="Proteomes" id="UP000678679">
    <property type="component" value="Chromosome 2"/>
</dbReference>